<keyword evidence="10" id="KW-0472">Membrane</keyword>
<dbReference type="PANTHER" id="PTHR24363:SF0">
    <property type="entry name" value="SERINE_THREONINE KINASE LIKE DOMAIN CONTAINING 1"/>
    <property type="match status" value="1"/>
</dbReference>
<dbReference type="CDD" id="cd14014">
    <property type="entry name" value="STKc_PknB_like"/>
    <property type="match status" value="1"/>
</dbReference>
<keyword evidence="10" id="KW-1133">Transmembrane helix</keyword>
<accession>A0A2S9XLV4</accession>
<evidence type="ECO:0000256" key="10">
    <source>
        <dbReference type="SAM" id="Phobius"/>
    </source>
</evidence>
<comment type="catalytic activity">
    <reaction evidence="8">
        <text>L-seryl-[protein] + ATP = O-phospho-L-seryl-[protein] + ADP + H(+)</text>
        <dbReference type="Rhea" id="RHEA:17989"/>
        <dbReference type="Rhea" id="RHEA-COMP:9863"/>
        <dbReference type="Rhea" id="RHEA-COMP:11604"/>
        <dbReference type="ChEBI" id="CHEBI:15378"/>
        <dbReference type="ChEBI" id="CHEBI:29999"/>
        <dbReference type="ChEBI" id="CHEBI:30616"/>
        <dbReference type="ChEBI" id="CHEBI:83421"/>
        <dbReference type="ChEBI" id="CHEBI:456216"/>
        <dbReference type="EC" id="2.7.11.1"/>
    </reaction>
</comment>
<dbReference type="InterPro" id="IPR000719">
    <property type="entry name" value="Prot_kinase_dom"/>
</dbReference>
<dbReference type="Gene3D" id="1.10.510.10">
    <property type="entry name" value="Transferase(Phosphotransferase) domain 1"/>
    <property type="match status" value="1"/>
</dbReference>
<comment type="catalytic activity">
    <reaction evidence="7">
        <text>L-threonyl-[protein] + ATP = O-phospho-L-threonyl-[protein] + ADP + H(+)</text>
        <dbReference type="Rhea" id="RHEA:46608"/>
        <dbReference type="Rhea" id="RHEA-COMP:11060"/>
        <dbReference type="Rhea" id="RHEA-COMP:11605"/>
        <dbReference type="ChEBI" id="CHEBI:15378"/>
        <dbReference type="ChEBI" id="CHEBI:30013"/>
        <dbReference type="ChEBI" id="CHEBI:30616"/>
        <dbReference type="ChEBI" id="CHEBI:61977"/>
        <dbReference type="ChEBI" id="CHEBI:456216"/>
        <dbReference type="EC" id="2.7.11.1"/>
    </reaction>
</comment>
<keyword evidence="13" id="KW-1185">Reference proteome</keyword>
<evidence type="ECO:0000259" key="11">
    <source>
        <dbReference type="PROSITE" id="PS50011"/>
    </source>
</evidence>
<dbReference type="Pfam" id="PF00069">
    <property type="entry name" value="Pkinase"/>
    <property type="match status" value="1"/>
</dbReference>
<dbReference type="SMART" id="SM00220">
    <property type="entry name" value="S_TKc"/>
    <property type="match status" value="1"/>
</dbReference>
<dbReference type="GO" id="GO:0106310">
    <property type="term" value="F:protein serine kinase activity"/>
    <property type="evidence" value="ECO:0007669"/>
    <property type="project" value="RHEA"/>
</dbReference>
<dbReference type="GO" id="GO:0004674">
    <property type="term" value="F:protein serine/threonine kinase activity"/>
    <property type="evidence" value="ECO:0007669"/>
    <property type="project" value="UniProtKB-KW"/>
</dbReference>
<protein>
    <recommendedName>
        <fullName evidence="1">non-specific serine/threonine protein kinase</fullName>
        <ecNumber evidence="1">2.7.11.1</ecNumber>
    </recommendedName>
</protein>
<evidence type="ECO:0000256" key="5">
    <source>
        <dbReference type="ARBA" id="ARBA00022777"/>
    </source>
</evidence>
<dbReference type="PROSITE" id="PS50011">
    <property type="entry name" value="PROTEIN_KINASE_DOM"/>
    <property type="match status" value="1"/>
</dbReference>
<dbReference type="OrthoDB" id="5518868at2"/>
<dbReference type="AlphaFoldDB" id="A0A2S9XLV4"/>
<gene>
    <name evidence="12" type="primary">spkF</name>
    <name evidence="12" type="ORF">ENSA5_42350</name>
</gene>
<evidence type="ECO:0000313" key="13">
    <source>
        <dbReference type="Proteomes" id="UP000237968"/>
    </source>
</evidence>
<evidence type="ECO:0000256" key="1">
    <source>
        <dbReference type="ARBA" id="ARBA00012513"/>
    </source>
</evidence>
<evidence type="ECO:0000256" key="2">
    <source>
        <dbReference type="ARBA" id="ARBA00022527"/>
    </source>
</evidence>
<keyword evidence="2" id="KW-0723">Serine/threonine-protein kinase</keyword>
<dbReference type="PROSITE" id="PS00108">
    <property type="entry name" value="PROTEIN_KINASE_ST"/>
    <property type="match status" value="1"/>
</dbReference>
<keyword evidence="3 12" id="KW-0808">Transferase</keyword>
<keyword evidence="6" id="KW-0067">ATP-binding</keyword>
<feature type="region of interest" description="Disordered" evidence="9">
    <location>
        <begin position="256"/>
        <end position="275"/>
    </location>
</feature>
<keyword evidence="4" id="KW-0547">Nucleotide-binding</keyword>
<comment type="caution">
    <text evidence="12">The sequence shown here is derived from an EMBL/GenBank/DDBJ whole genome shotgun (WGS) entry which is preliminary data.</text>
</comment>
<dbReference type="RefSeq" id="WP_106393516.1">
    <property type="nucleotide sequence ID" value="NZ_PVNK01000184.1"/>
</dbReference>
<dbReference type="EC" id="2.7.11.1" evidence="1"/>
<evidence type="ECO:0000313" key="12">
    <source>
        <dbReference type="EMBL" id="PRP93832.1"/>
    </source>
</evidence>
<evidence type="ECO:0000256" key="6">
    <source>
        <dbReference type="ARBA" id="ARBA00022840"/>
    </source>
</evidence>
<evidence type="ECO:0000256" key="9">
    <source>
        <dbReference type="SAM" id="MobiDB-lite"/>
    </source>
</evidence>
<dbReference type="Proteomes" id="UP000237968">
    <property type="component" value="Unassembled WGS sequence"/>
</dbReference>
<evidence type="ECO:0000256" key="3">
    <source>
        <dbReference type="ARBA" id="ARBA00022679"/>
    </source>
</evidence>
<feature type="transmembrane region" description="Helical" evidence="10">
    <location>
        <begin position="296"/>
        <end position="324"/>
    </location>
</feature>
<dbReference type="EMBL" id="PVNK01000184">
    <property type="protein sequence ID" value="PRP93832.1"/>
    <property type="molecule type" value="Genomic_DNA"/>
</dbReference>
<dbReference type="GO" id="GO:0005524">
    <property type="term" value="F:ATP binding"/>
    <property type="evidence" value="ECO:0007669"/>
    <property type="project" value="UniProtKB-KW"/>
</dbReference>
<dbReference type="InterPro" id="IPR011009">
    <property type="entry name" value="Kinase-like_dom_sf"/>
</dbReference>
<proteinExistence type="predicted"/>
<dbReference type="SUPFAM" id="SSF56112">
    <property type="entry name" value="Protein kinase-like (PK-like)"/>
    <property type="match status" value="1"/>
</dbReference>
<feature type="domain" description="Protein kinase" evidence="11">
    <location>
        <begin position="9"/>
        <end position="255"/>
    </location>
</feature>
<organism evidence="12 13">
    <name type="scientific">Enhygromyxa salina</name>
    <dbReference type="NCBI Taxonomy" id="215803"/>
    <lineage>
        <taxon>Bacteria</taxon>
        <taxon>Pseudomonadati</taxon>
        <taxon>Myxococcota</taxon>
        <taxon>Polyangia</taxon>
        <taxon>Nannocystales</taxon>
        <taxon>Nannocystaceae</taxon>
        <taxon>Enhygromyxa</taxon>
    </lineage>
</organism>
<dbReference type="Gene3D" id="3.30.200.20">
    <property type="entry name" value="Phosphorylase Kinase, domain 1"/>
    <property type="match status" value="1"/>
</dbReference>
<sequence length="397" mass="43328">MPREGLQRYQIMESLGAGSQGHTYRAIDRETDDEVAIKVLSLEGAREWKAFELFEREAKTLAGLRHPGIPRYRDYFSSEDSGDYFLVMDRVRGRTLAEDMGAPGRFDEARLRQLMRGVLDILAYLHGLTPPIIHRDIKPANIIVDDEGVVHLVDFGGVRVATRLEGGSTMIGTFGYMAPEQLHGDAGPGVDLYALGATIAALASGRPADELPHEGLAIDLEQLVLPDSLRPVLRALLEPDPRARARSVAQVRALLDGRQPSQPRRPTARAEPSETSALAVPGIVQELAETPKPMSILVWLAALLGAGVLIVVEFAVLPIVYLILRALADNKRNKGEAIDDDRAGITSLRDLRRSAARRRELVAHIIQGTSPLRDDPPALPPSAKDRQEAGSDDATPD</sequence>
<dbReference type="InterPro" id="IPR008271">
    <property type="entry name" value="Ser/Thr_kinase_AS"/>
</dbReference>
<evidence type="ECO:0000256" key="7">
    <source>
        <dbReference type="ARBA" id="ARBA00047899"/>
    </source>
</evidence>
<keyword evidence="5 12" id="KW-0418">Kinase</keyword>
<keyword evidence="10" id="KW-0812">Transmembrane</keyword>
<name>A0A2S9XLV4_9BACT</name>
<feature type="region of interest" description="Disordered" evidence="9">
    <location>
        <begin position="366"/>
        <end position="397"/>
    </location>
</feature>
<reference evidence="12 13" key="1">
    <citation type="submission" date="2018-03" db="EMBL/GenBank/DDBJ databases">
        <title>Draft Genome Sequences of the Obligatory Marine Myxobacteria Enhygromyxa salina SWB005.</title>
        <authorList>
            <person name="Poehlein A."/>
            <person name="Moghaddam J.A."/>
            <person name="Harms H."/>
            <person name="Alanjari M."/>
            <person name="Koenig G.M."/>
            <person name="Daniel R."/>
            <person name="Schaeberle T.F."/>
        </authorList>
    </citation>
    <scope>NUCLEOTIDE SEQUENCE [LARGE SCALE GENOMIC DNA]</scope>
    <source>
        <strain evidence="12 13">SWB005</strain>
    </source>
</reference>
<evidence type="ECO:0000256" key="4">
    <source>
        <dbReference type="ARBA" id="ARBA00022741"/>
    </source>
</evidence>
<dbReference type="PANTHER" id="PTHR24363">
    <property type="entry name" value="SERINE/THREONINE PROTEIN KINASE"/>
    <property type="match status" value="1"/>
</dbReference>
<evidence type="ECO:0000256" key="8">
    <source>
        <dbReference type="ARBA" id="ARBA00048679"/>
    </source>
</evidence>